<evidence type="ECO:0000256" key="13">
    <source>
        <dbReference type="ARBA" id="ARBA00023136"/>
    </source>
</evidence>
<dbReference type="GO" id="GO:0016705">
    <property type="term" value="F:oxidoreductase activity, acting on paired donors, with incorporation or reduction of molecular oxygen"/>
    <property type="evidence" value="ECO:0007669"/>
    <property type="project" value="InterPro"/>
</dbReference>
<dbReference type="PROSITE" id="PS00086">
    <property type="entry name" value="CYTOCHROME_P450"/>
    <property type="match status" value="1"/>
</dbReference>
<keyword evidence="6 14" id="KW-0349">Heme</keyword>
<sequence>MFLIWVVFIVGLATIAIKTLLFFKEKRERKKILEKIPAPKEQFFFGHTYIYMGHPDNVFGRIRYFARKYYPIYRSSGPCGNIVHLMEPNDIELVLSSTKHLTKGGRYKFLEKWLGNSLLLSTGTKWHTRRKLLTPAFHFDILRQFINVFNEETCKLAQKFSESEEVVDVVPPLTNVALHSIVETALGLDNIDHSVQHKYKETLHNIDRVLIQRLCSPWYAFNFIYKMTKLAKEESSLVAVLHGISNIIIKNRKEEMVNVSSHLSTYSKKKRLVMLDLLLVAKNEGFDIDHEGIREELDLFIFAGQDTISMAISFLFLILANLQDIQNRIVDEMLSVLGSEKLPSYEDLQHLKYTERCIKETLRLFPSVPSIFRIASETFTTKTGYLIPKGTPMAIHIFDSHRNENIYPDPLKFDPDRFLPENVKGRHPFAYIPFSAGPRNCIGQRFALLELKCILCGVLRKFKLEKIDDINEVEFRLDLVLRPKKNIKVRILPRV</sequence>
<evidence type="ECO:0000256" key="4">
    <source>
        <dbReference type="ARBA" id="ARBA00004406"/>
    </source>
</evidence>
<comment type="cofactor">
    <cofactor evidence="1 14">
        <name>heme</name>
        <dbReference type="ChEBI" id="CHEBI:30413"/>
    </cofactor>
</comment>
<dbReference type="GO" id="GO:0004497">
    <property type="term" value="F:monooxygenase activity"/>
    <property type="evidence" value="ECO:0007669"/>
    <property type="project" value="UniProtKB-KW"/>
</dbReference>
<comment type="function">
    <text evidence="2">May be involved in the metabolism of insect hormones and in the breakdown of synthetic insecticides.</text>
</comment>
<keyword evidence="16" id="KW-0812">Transmembrane</keyword>
<evidence type="ECO:0000256" key="14">
    <source>
        <dbReference type="PIRSR" id="PIRSR602401-1"/>
    </source>
</evidence>
<dbReference type="PANTHER" id="PTHR24291:SF189">
    <property type="entry name" value="CYTOCHROME P450 4C3-RELATED"/>
    <property type="match status" value="1"/>
</dbReference>
<evidence type="ECO:0000256" key="1">
    <source>
        <dbReference type="ARBA" id="ARBA00001971"/>
    </source>
</evidence>
<dbReference type="InterPro" id="IPR017972">
    <property type="entry name" value="Cyt_P450_CS"/>
</dbReference>
<keyword evidence="10 15" id="KW-0560">Oxidoreductase</keyword>
<evidence type="ECO:0000256" key="10">
    <source>
        <dbReference type="ARBA" id="ARBA00023002"/>
    </source>
</evidence>
<evidence type="ECO:0000256" key="15">
    <source>
        <dbReference type="RuleBase" id="RU000461"/>
    </source>
</evidence>
<dbReference type="InterPro" id="IPR036396">
    <property type="entry name" value="Cyt_P450_sf"/>
</dbReference>
<name>A0AA38HXA2_9CUCU</name>
<keyword evidence="7 14" id="KW-0479">Metal-binding</keyword>
<dbReference type="GO" id="GO:0005789">
    <property type="term" value="C:endoplasmic reticulum membrane"/>
    <property type="evidence" value="ECO:0007669"/>
    <property type="project" value="UniProtKB-SubCell"/>
</dbReference>
<organism evidence="17 18">
    <name type="scientific">Zophobas morio</name>
    <dbReference type="NCBI Taxonomy" id="2755281"/>
    <lineage>
        <taxon>Eukaryota</taxon>
        <taxon>Metazoa</taxon>
        <taxon>Ecdysozoa</taxon>
        <taxon>Arthropoda</taxon>
        <taxon>Hexapoda</taxon>
        <taxon>Insecta</taxon>
        <taxon>Pterygota</taxon>
        <taxon>Neoptera</taxon>
        <taxon>Endopterygota</taxon>
        <taxon>Coleoptera</taxon>
        <taxon>Polyphaga</taxon>
        <taxon>Cucujiformia</taxon>
        <taxon>Tenebrionidae</taxon>
        <taxon>Zophobas</taxon>
    </lineage>
</organism>
<evidence type="ECO:0000256" key="16">
    <source>
        <dbReference type="SAM" id="Phobius"/>
    </source>
</evidence>
<dbReference type="InterPro" id="IPR001128">
    <property type="entry name" value="Cyt_P450"/>
</dbReference>
<evidence type="ECO:0000256" key="7">
    <source>
        <dbReference type="ARBA" id="ARBA00022723"/>
    </source>
</evidence>
<dbReference type="CDD" id="cd20628">
    <property type="entry name" value="CYP4"/>
    <property type="match status" value="1"/>
</dbReference>
<dbReference type="InterPro" id="IPR002401">
    <property type="entry name" value="Cyt_P450_E_grp-I"/>
</dbReference>
<dbReference type="PRINTS" id="PR00385">
    <property type="entry name" value="P450"/>
</dbReference>
<accession>A0AA38HXA2</accession>
<evidence type="ECO:0000256" key="11">
    <source>
        <dbReference type="ARBA" id="ARBA00023004"/>
    </source>
</evidence>
<evidence type="ECO:0000256" key="12">
    <source>
        <dbReference type="ARBA" id="ARBA00023033"/>
    </source>
</evidence>
<proteinExistence type="inferred from homology"/>
<evidence type="ECO:0008006" key="19">
    <source>
        <dbReference type="Google" id="ProtNLM"/>
    </source>
</evidence>
<keyword evidence="16" id="KW-1133">Transmembrane helix</keyword>
<dbReference type="EMBL" id="JALNTZ010000008">
    <property type="protein sequence ID" value="KAJ3642884.1"/>
    <property type="molecule type" value="Genomic_DNA"/>
</dbReference>
<dbReference type="InterPro" id="IPR050196">
    <property type="entry name" value="Cytochrome_P450_Monoox"/>
</dbReference>
<comment type="similarity">
    <text evidence="5 15">Belongs to the cytochrome P450 family.</text>
</comment>
<gene>
    <name evidence="17" type="ORF">Zmor_025633</name>
</gene>
<comment type="caution">
    <text evidence="17">The sequence shown here is derived from an EMBL/GenBank/DDBJ whole genome shotgun (WGS) entry which is preliminary data.</text>
</comment>
<dbReference type="PRINTS" id="PR00463">
    <property type="entry name" value="EP450I"/>
</dbReference>
<keyword evidence="9" id="KW-0492">Microsome</keyword>
<evidence type="ECO:0000256" key="9">
    <source>
        <dbReference type="ARBA" id="ARBA00022848"/>
    </source>
</evidence>
<evidence type="ECO:0000256" key="6">
    <source>
        <dbReference type="ARBA" id="ARBA00022617"/>
    </source>
</evidence>
<feature type="binding site" description="axial binding residue" evidence="14">
    <location>
        <position position="441"/>
    </location>
    <ligand>
        <name>heme</name>
        <dbReference type="ChEBI" id="CHEBI:30413"/>
    </ligand>
    <ligandPart>
        <name>Fe</name>
        <dbReference type="ChEBI" id="CHEBI:18248"/>
    </ligandPart>
</feature>
<keyword evidence="12 15" id="KW-0503">Monooxygenase</keyword>
<keyword evidence="11 14" id="KW-0408">Iron</keyword>
<evidence type="ECO:0000313" key="17">
    <source>
        <dbReference type="EMBL" id="KAJ3642884.1"/>
    </source>
</evidence>
<reference evidence="17" key="1">
    <citation type="journal article" date="2023" name="G3 (Bethesda)">
        <title>Whole genome assemblies of Zophobas morio and Tenebrio molitor.</title>
        <authorList>
            <person name="Kaur S."/>
            <person name="Stinson S.A."/>
            <person name="diCenzo G.C."/>
        </authorList>
    </citation>
    <scope>NUCLEOTIDE SEQUENCE</scope>
    <source>
        <strain evidence="17">QUZm001</strain>
    </source>
</reference>
<keyword evidence="8" id="KW-0256">Endoplasmic reticulum</keyword>
<dbReference type="Gene3D" id="1.10.630.10">
    <property type="entry name" value="Cytochrome P450"/>
    <property type="match status" value="1"/>
</dbReference>
<feature type="transmembrane region" description="Helical" evidence="16">
    <location>
        <begin position="6"/>
        <end position="23"/>
    </location>
</feature>
<dbReference type="AlphaFoldDB" id="A0AA38HXA2"/>
<protein>
    <recommendedName>
        <fullName evidence="19">Cytochrome P450</fullName>
    </recommendedName>
</protein>
<evidence type="ECO:0000256" key="2">
    <source>
        <dbReference type="ARBA" id="ARBA00003690"/>
    </source>
</evidence>
<dbReference type="PANTHER" id="PTHR24291">
    <property type="entry name" value="CYTOCHROME P450 FAMILY 4"/>
    <property type="match status" value="1"/>
</dbReference>
<dbReference type="Proteomes" id="UP001168821">
    <property type="component" value="Unassembled WGS sequence"/>
</dbReference>
<evidence type="ECO:0000256" key="8">
    <source>
        <dbReference type="ARBA" id="ARBA00022824"/>
    </source>
</evidence>
<keyword evidence="13 16" id="KW-0472">Membrane</keyword>
<dbReference type="Pfam" id="PF00067">
    <property type="entry name" value="p450"/>
    <property type="match status" value="1"/>
</dbReference>
<dbReference type="SUPFAM" id="SSF48264">
    <property type="entry name" value="Cytochrome P450"/>
    <property type="match status" value="1"/>
</dbReference>
<dbReference type="GO" id="GO:0005506">
    <property type="term" value="F:iron ion binding"/>
    <property type="evidence" value="ECO:0007669"/>
    <property type="project" value="InterPro"/>
</dbReference>
<keyword evidence="18" id="KW-1185">Reference proteome</keyword>
<dbReference type="GO" id="GO:0020037">
    <property type="term" value="F:heme binding"/>
    <property type="evidence" value="ECO:0007669"/>
    <property type="project" value="InterPro"/>
</dbReference>
<comment type="subcellular location">
    <subcellularLocation>
        <location evidence="4">Endoplasmic reticulum membrane</location>
        <topology evidence="4">Peripheral membrane protein</topology>
    </subcellularLocation>
    <subcellularLocation>
        <location evidence="3">Microsome membrane</location>
        <topology evidence="3">Peripheral membrane protein</topology>
    </subcellularLocation>
</comment>
<evidence type="ECO:0000313" key="18">
    <source>
        <dbReference type="Proteomes" id="UP001168821"/>
    </source>
</evidence>
<evidence type="ECO:0000256" key="3">
    <source>
        <dbReference type="ARBA" id="ARBA00004174"/>
    </source>
</evidence>
<evidence type="ECO:0000256" key="5">
    <source>
        <dbReference type="ARBA" id="ARBA00010617"/>
    </source>
</evidence>